<proteinExistence type="predicted"/>
<dbReference type="Proteomes" id="UP001055172">
    <property type="component" value="Unassembled WGS sequence"/>
</dbReference>
<evidence type="ECO:0000313" key="3">
    <source>
        <dbReference type="Proteomes" id="UP001055172"/>
    </source>
</evidence>
<feature type="chain" id="PRO_5041449223" evidence="1">
    <location>
        <begin position="21"/>
        <end position="93"/>
    </location>
</feature>
<reference evidence="2 3" key="1">
    <citation type="submission" date="2021-07" db="EMBL/GenBank/DDBJ databases">
        <title>Genome data of Colletotrichum spaethianum.</title>
        <authorList>
            <person name="Utami Y.D."/>
            <person name="Hiruma K."/>
        </authorList>
    </citation>
    <scope>NUCLEOTIDE SEQUENCE [LARGE SCALE GENOMIC DNA]</scope>
    <source>
        <strain evidence="2 3">MAFF 242679</strain>
    </source>
</reference>
<protein>
    <submittedName>
        <fullName evidence="2">FAD-linked oxidoreductase ZEB1</fullName>
    </submittedName>
</protein>
<feature type="signal peptide" evidence="1">
    <location>
        <begin position="1"/>
        <end position="20"/>
    </location>
</feature>
<organism evidence="2 3">
    <name type="scientific">Colletotrichum liriopes</name>
    <dbReference type="NCBI Taxonomy" id="708192"/>
    <lineage>
        <taxon>Eukaryota</taxon>
        <taxon>Fungi</taxon>
        <taxon>Dikarya</taxon>
        <taxon>Ascomycota</taxon>
        <taxon>Pezizomycotina</taxon>
        <taxon>Sordariomycetes</taxon>
        <taxon>Hypocreomycetidae</taxon>
        <taxon>Glomerellales</taxon>
        <taxon>Glomerellaceae</taxon>
        <taxon>Colletotrichum</taxon>
        <taxon>Colletotrichum spaethianum species complex</taxon>
    </lineage>
</organism>
<gene>
    <name evidence="2" type="ORF">ColLi_05912</name>
</gene>
<accession>A0AA37GLV1</accession>
<comment type="caution">
    <text evidence="2">The sequence shown here is derived from an EMBL/GenBank/DDBJ whole genome shotgun (WGS) entry which is preliminary data.</text>
</comment>
<keyword evidence="1" id="KW-0732">Signal</keyword>
<dbReference type="EMBL" id="BPPX01000011">
    <property type="protein sequence ID" value="GJC83074.1"/>
    <property type="molecule type" value="Genomic_DNA"/>
</dbReference>
<keyword evidence="3" id="KW-1185">Reference proteome</keyword>
<evidence type="ECO:0000313" key="2">
    <source>
        <dbReference type="EMBL" id="GJC83074.1"/>
    </source>
</evidence>
<name>A0AA37GLV1_9PEZI</name>
<sequence length="93" mass="9863">MRFSYLAVATALATLTSAAAAPKQQCHCLPGEKCWPSNASWDQLNATVSGRLVATTPIGSPCHDPTYDAAACAALQSSWANPLTQFVSGYYHM</sequence>
<evidence type="ECO:0000256" key="1">
    <source>
        <dbReference type="SAM" id="SignalP"/>
    </source>
</evidence>
<dbReference type="AlphaFoldDB" id="A0AA37GLV1"/>